<protein>
    <submittedName>
        <fullName evidence="2">Uncharacterized protein</fullName>
    </submittedName>
</protein>
<feature type="compositionally biased region" description="Polar residues" evidence="1">
    <location>
        <begin position="329"/>
        <end position="344"/>
    </location>
</feature>
<evidence type="ECO:0000313" key="2">
    <source>
        <dbReference type="EMBL" id="KAJ3831376.1"/>
    </source>
</evidence>
<dbReference type="AlphaFoldDB" id="A0AA38U329"/>
<name>A0AA38U329_9AGAR</name>
<proteinExistence type="predicted"/>
<accession>A0AA38U329</accession>
<gene>
    <name evidence="2" type="ORF">F5878DRAFT_667620</name>
</gene>
<feature type="region of interest" description="Disordered" evidence="1">
    <location>
        <begin position="286"/>
        <end position="361"/>
    </location>
</feature>
<evidence type="ECO:0000256" key="1">
    <source>
        <dbReference type="SAM" id="MobiDB-lite"/>
    </source>
</evidence>
<feature type="compositionally biased region" description="Polar residues" evidence="1">
    <location>
        <begin position="392"/>
        <end position="418"/>
    </location>
</feature>
<keyword evidence="3" id="KW-1185">Reference proteome</keyword>
<dbReference type="Proteomes" id="UP001163846">
    <property type="component" value="Unassembled WGS sequence"/>
</dbReference>
<reference evidence="2" key="1">
    <citation type="submission" date="2022-08" db="EMBL/GenBank/DDBJ databases">
        <authorList>
            <consortium name="DOE Joint Genome Institute"/>
            <person name="Min B."/>
            <person name="Riley R."/>
            <person name="Sierra-Patev S."/>
            <person name="Naranjo-Ortiz M."/>
            <person name="Looney B."/>
            <person name="Konkel Z."/>
            <person name="Slot J.C."/>
            <person name="Sakamoto Y."/>
            <person name="Steenwyk J.L."/>
            <person name="Rokas A."/>
            <person name="Carro J."/>
            <person name="Camarero S."/>
            <person name="Ferreira P."/>
            <person name="Molpeceres G."/>
            <person name="Ruiz-Duenas F.J."/>
            <person name="Serrano A."/>
            <person name="Henrissat B."/>
            <person name="Drula E."/>
            <person name="Hughes K.W."/>
            <person name="Mata J.L."/>
            <person name="Ishikawa N.K."/>
            <person name="Vargas-Isla R."/>
            <person name="Ushijima S."/>
            <person name="Smith C.A."/>
            <person name="Ahrendt S."/>
            <person name="Andreopoulos W."/>
            <person name="He G."/>
            <person name="Labutti K."/>
            <person name="Lipzen A."/>
            <person name="Ng V."/>
            <person name="Sandor L."/>
            <person name="Barry K."/>
            <person name="Martinez A.T."/>
            <person name="Xiao Y."/>
            <person name="Gibbons J.G."/>
            <person name="Terashima K."/>
            <person name="Hibbett D.S."/>
            <person name="Grigoriev I.V."/>
        </authorList>
    </citation>
    <scope>NUCLEOTIDE SEQUENCE</scope>
    <source>
        <strain evidence="2">TFB9207</strain>
    </source>
</reference>
<dbReference type="EMBL" id="MU807526">
    <property type="protein sequence ID" value="KAJ3831376.1"/>
    <property type="molecule type" value="Genomic_DNA"/>
</dbReference>
<organism evidence="2 3">
    <name type="scientific">Lentinula raphanica</name>
    <dbReference type="NCBI Taxonomy" id="153919"/>
    <lineage>
        <taxon>Eukaryota</taxon>
        <taxon>Fungi</taxon>
        <taxon>Dikarya</taxon>
        <taxon>Basidiomycota</taxon>
        <taxon>Agaricomycotina</taxon>
        <taxon>Agaricomycetes</taxon>
        <taxon>Agaricomycetidae</taxon>
        <taxon>Agaricales</taxon>
        <taxon>Marasmiineae</taxon>
        <taxon>Omphalotaceae</taxon>
        <taxon>Lentinula</taxon>
    </lineage>
</organism>
<feature type="region of interest" description="Disordered" evidence="1">
    <location>
        <begin position="386"/>
        <end position="418"/>
    </location>
</feature>
<sequence>MILTLWYPNEDRQTHGFLPRNELQDTVSSHDPWPGTVVPSDHEQLQGLQGTAFSDDHWPGTVSSHDNRLDMGPPGPGHLQGTDPSLGNWPGMEHPSPWAFADLGFRSLETYNTQPTGQIQGHPQTTSSHPPSKIMPSNDDMGMNMPMDNGWMHSGSGLAHLNTSWSPTPTTNYKRFKTLCIRYAQHPRMVYTRSMFTTLLAFGAASFVVVSAVPIDTNSGPSPTSTLTFDSHTPTSTSLSAAAASSTLLDLSGVAPLSQAAGDLLSEASSICTLSLTSRHQRRAIADNHNGENGGGQDAQRQPAVNGRPPSLTKLERPLMNHDSGNGGQSRDAQPQPNGRSASPTEPYDVPMSLSPVTTGTPRIIDGLFILPKYYHYTDLSGRPVVPHVANGQPSVNGNGQTDSPRSNAPTSDSRANQ</sequence>
<feature type="region of interest" description="Disordered" evidence="1">
    <location>
        <begin position="51"/>
        <end position="87"/>
    </location>
</feature>
<feature type="region of interest" description="Disordered" evidence="1">
    <location>
        <begin position="113"/>
        <end position="133"/>
    </location>
</feature>
<evidence type="ECO:0000313" key="3">
    <source>
        <dbReference type="Proteomes" id="UP001163846"/>
    </source>
</evidence>
<comment type="caution">
    <text evidence="2">The sequence shown here is derived from an EMBL/GenBank/DDBJ whole genome shotgun (WGS) entry which is preliminary data.</text>
</comment>
<feature type="compositionally biased region" description="Polar residues" evidence="1">
    <location>
        <begin position="113"/>
        <end position="130"/>
    </location>
</feature>